<dbReference type="AlphaFoldDB" id="A0A401PYQ3"/>
<keyword evidence="2" id="KW-1185">Reference proteome</keyword>
<reference evidence="1 2" key="1">
    <citation type="journal article" date="2018" name="Nat. Ecol. Evol.">
        <title>Shark genomes provide insights into elasmobranch evolution and the origin of vertebrates.</title>
        <authorList>
            <person name="Hara Y"/>
            <person name="Yamaguchi K"/>
            <person name="Onimaru K"/>
            <person name="Kadota M"/>
            <person name="Koyanagi M"/>
            <person name="Keeley SD"/>
            <person name="Tatsumi K"/>
            <person name="Tanaka K"/>
            <person name="Motone F"/>
            <person name="Kageyama Y"/>
            <person name="Nozu R"/>
            <person name="Adachi N"/>
            <person name="Nishimura O"/>
            <person name="Nakagawa R"/>
            <person name="Tanegashima C"/>
            <person name="Kiyatake I"/>
            <person name="Matsumoto R"/>
            <person name="Murakumo K"/>
            <person name="Nishida K"/>
            <person name="Terakita A"/>
            <person name="Kuratani S"/>
            <person name="Sato K"/>
            <person name="Hyodo S Kuraku.S."/>
        </authorList>
    </citation>
    <scope>NUCLEOTIDE SEQUENCE [LARGE SCALE GENOMIC DNA]</scope>
</reference>
<evidence type="ECO:0000313" key="1">
    <source>
        <dbReference type="EMBL" id="GCB78274.1"/>
    </source>
</evidence>
<evidence type="ECO:0000313" key="2">
    <source>
        <dbReference type="Proteomes" id="UP000288216"/>
    </source>
</evidence>
<feature type="non-terminal residue" evidence="1">
    <location>
        <position position="1"/>
    </location>
</feature>
<dbReference type="Proteomes" id="UP000288216">
    <property type="component" value="Unassembled WGS sequence"/>
</dbReference>
<organism evidence="1 2">
    <name type="scientific">Scyliorhinus torazame</name>
    <name type="common">Cloudy catshark</name>
    <name type="synonym">Catulus torazame</name>
    <dbReference type="NCBI Taxonomy" id="75743"/>
    <lineage>
        <taxon>Eukaryota</taxon>
        <taxon>Metazoa</taxon>
        <taxon>Chordata</taxon>
        <taxon>Craniata</taxon>
        <taxon>Vertebrata</taxon>
        <taxon>Chondrichthyes</taxon>
        <taxon>Elasmobranchii</taxon>
        <taxon>Galeomorphii</taxon>
        <taxon>Galeoidea</taxon>
        <taxon>Carcharhiniformes</taxon>
        <taxon>Scyliorhinidae</taxon>
        <taxon>Scyliorhinus</taxon>
    </lineage>
</organism>
<accession>A0A401PYQ3</accession>
<sequence>PECGMCTVQFGSKHLSRGTSLQARVTIQSHSWLDTAADERLGGQEVHHSSAF</sequence>
<protein>
    <submittedName>
        <fullName evidence="1">Uncharacterized protein</fullName>
    </submittedName>
</protein>
<proteinExistence type="predicted"/>
<gene>
    <name evidence="1" type="ORF">scyTo_0019384</name>
</gene>
<dbReference type="EMBL" id="BFAA01014375">
    <property type="protein sequence ID" value="GCB78274.1"/>
    <property type="molecule type" value="Genomic_DNA"/>
</dbReference>
<name>A0A401PYQ3_SCYTO</name>
<comment type="caution">
    <text evidence="1">The sequence shown here is derived from an EMBL/GenBank/DDBJ whole genome shotgun (WGS) entry which is preliminary data.</text>
</comment>